<dbReference type="Proteomes" id="UP000244128">
    <property type="component" value="Unassembled WGS sequence"/>
</dbReference>
<dbReference type="AlphaFoldDB" id="A0A2T5I0L2"/>
<evidence type="ECO:0000313" key="1">
    <source>
        <dbReference type="EMBL" id="PTQ77364.1"/>
    </source>
</evidence>
<name>A0A2T5I0L2_9PROT</name>
<reference evidence="1 2" key="1">
    <citation type="submission" date="2018-04" db="EMBL/GenBank/DDBJ databases">
        <title>Active sludge and wastewater microbial communities from Klosterneuburg, Austria.</title>
        <authorList>
            <person name="Wagner M."/>
        </authorList>
    </citation>
    <scope>NUCLEOTIDE SEQUENCE [LARGE SCALE GENOMIC DNA]</scope>
    <source>
        <strain evidence="1 2">Nm49</strain>
    </source>
</reference>
<proteinExistence type="predicted"/>
<sequence length="652" mass="74553">MSTQDEIIQVRNSLTKNRTEHFGKDVWLEFVRPKFLENIDLTSDMPTRLEGGRGCGKTMLLRYLSFYSQFSTQRENISDDAIKKIGIYWKADTQFLRLMQKRQVEESEWISIFDHYLILSLVVEVLNSVVAVAKSSYPQFFGKDVEAIAFSGIKDYGYRSEDFHEVISETCSRLRKTESFVQNINKENVIEKVPPSFLAFVIDSIKKSKVFALSKFYVYVDEYENLLNYQQRVINTKIKHSEPPLVFNIAIKVNGMSEALTLSDESLENKADYSVVNLDKEIEKSGFSDFVAEILIKKFTIAAPSVLSAIGSAKSHIDFSLTEADRKIIVDKIFPGRSHQDLADEIFETVVYKKKLLSEIEAALNFRSEKVLMANDFVHESFRKASIICSSILYRQSLAVTDIHNELLSLVNGKENRFTNSTAWEHNNFLGCYLRIAKSFKANSSFYSGFDVYVALSGGNVRHFLELCKTAFSFSELDKTLNSIVIGRPIQHLAARSTSEELFTEIQRFTPLGFQLNNFVKGLGKIFQLCQDRFSQSEPEVTHFSIRGDHSNLDSEDIKFIQEAEKWSVLLPTENTKSKSPNFLPFDYVLNPIYAPFFFISYRKGRKIEIEVSDFKSLYSNGIMGISAPLKKRLRISDVEIADDLPSQGRLL</sequence>
<dbReference type="InterPro" id="IPR056955">
    <property type="entry name" value="ORC-CDC6-like"/>
</dbReference>
<evidence type="ECO:0000313" key="2">
    <source>
        <dbReference type="Proteomes" id="UP000244128"/>
    </source>
</evidence>
<dbReference type="Pfam" id="PF24389">
    <property type="entry name" value="ORC-CDC6-like"/>
    <property type="match status" value="1"/>
</dbReference>
<dbReference type="EMBL" id="QAOI01000008">
    <property type="protein sequence ID" value="PTQ77364.1"/>
    <property type="molecule type" value="Genomic_DNA"/>
</dbReference>
<comment type="caution">
    <text evidence="1">The sequence shown here is derived from an EMBL/GenBank/DDBJ whole genome shotgun (WGS) entry which is preliminary data.</text>
</comment>
<dbReference type="RefSeq" id="WP_107802948.1">
    <property type="nucleotide sequence ID" value="NZ_QAOI01000008.1"/>
</dbReference>
<organism evidence="1 2">
    <name type="scientific">Nitrosomonas oligotropha</name>
    <dbReference type="NCBI Taxonomy" id="42354"/>
    <lineage>
        <taxon>Bacteria</taxon>
        <taxon>Pseudomonadati</taxon>
        <taxon>Pseudomonadota</taxon>
        <taxon>Betaproteobacteria</taxon>
        <taxon>Nitrosomonadales</taxon>
        <taxon>Nitrosomonadaceae</taxon>
        <taxon>Nitrosomonas</taxon>
    </lineage>
</organism>
<gene>
    <name evidence="1" type="ORF">C8R26_10810</name>
</gene>
<protein>
    <submittedName>
        <fullName evidence="1">Uncharacterized protein</fullName>
    </submittedName>
</protein>
<accession>A0A2T5I0L2</accession>